<dbReference type="EMBL" id="VAUO01000021">
    <property type="protein sequence ID" value="TLP53489.1"/>
    <property type="molecule type" value="Genomic_DNA"/>
</dbReference>
<dbReference type="GO" id="GO:0010468">
    <property type="term" value="P:regulation of gene expression"/>
    <property type="evidence" value="ECO:0007669"/>
    <property type="project" value="InterPro"/>
</dbReference>
<evidence type="ECO:0000313" key="2">
    <source>
        <dbReference type="EMBL" id="TLP53489.1"/>
    </source>
</evidence>
<gene>
    <name evidence="2" type="ORF">FEM01_23045</name>
</gene>
<feature type="transmembrane region" description="Helical" evidence="1">
    <location>
        <begin position="227"/>
        <end position="245"/>
    </location>
</feature>
<feature type="transmembrane region" description="Helical" evidence="1">
    <location>
        <begin position="361"/>
        <end position="381"/>
    </location>
</feature>
<protein>
    <submittedName>
        <fullName evidence="2">AbrB family transcriptional regulator</fullName>
    </submittedName>
</protein>
<accession>A0A5R8YKI8</accession>
<feature type="transmembrane region" description="Helical" evidence="1">
    <location>
        <begin position="304"/>
        <end position="326"/>
    </location>
</feature>
<feature type="transmembrane region" description="Helical" evidence="1">
    <location>
        <begin position="276"/>
        <end position="292"/>
    </location>
</feature>
<keyword evidence="1" id="KW-0812">Transmembrane</keyword>
<dbReference type="InterPro" id="IPR007820">
    <property type="entry name" value="AbrB_fam"/>
</dbReference>
<keyword evidence="1" id="KW-1133">Transmembrane helix</keyword>
<name>A0A5R8YKI8_9PSED</name>
<feature type="transmembrane region" description="Helical" evidence="1">
    <location>
        <begin position="189"/>
        <end position="207"/>
    </location>
</feature>
<dbReference type="NCBIfam" id="TIGR03082">
    <property type="entry name" value="Gneg_AbrB_dup"/>
    <property type="match status" value="2"/>
</dbReference>
<sequence>MIHEFQLWIHRKWKIDLIDCAVDNLFTVSPCSRIQTLLLTAHWLRCTWFQWLALVVLAATAGQLLHRLAVPAGLFLGPMIVAIGFGVSGARIRLHRQVFRFGQGCVGLLVAHSISWAVLVSLAQSWHLMLFATLLTVLLSAVVGLGTVRFGGIPGNTAAWGTAPGAASAMVSMSEESGADPRVVATMQYVRVVCVVLAGSLVSHWLSTSQGVVAPSVQHPGAAPLEVVNLLLGLAVIGVGVLAGARLPAGALLVPLLLGGSLQLAGLLNIRLPEPLLAFAYGAIGCYIGLRFDRQTVRYVAKRLPAMIIGALVLIVLNAGCAWLLARMAGTDFLSMYLATSPGGLDAMAIIAVETRADVGLVLAMQTLRLFGVILTGAFIARQIIRLTEHTARAD</sequence>
<dbReference type="PIRSF" id="PIRSF038991">
    <property type="entry name" value="Protein_AbrB"/>
    <property type="match status" value="1"/>
</dbReference>
<dbReference type="InterPro" id="IPR017516">
    <property type="entry name" value="AbrB_dup"/>
</dbReference>
<organism evidence="2 3">
    <name type="scientific">Pseudomonas mosselii</name>
    <dbReference type="NCBI Taxonomy" id="78327"/>
    <lineage>
        <taxon>Bacteria</taxon>
        <taxon>Pseudomonadati</taxon>
        <taxon>Pseudomonadota</taxon>
        <taxon>Gammaproteobacteria</taxon>
        <taxon>Pseudomonadales</taxon>
        <taxon>Pseudomonadaceae</taxon>
        <taxon>Pseudomonas</taxon>
    </lineage>
</organism>
<dbReference type="OrthoDB" id="9809910at2"/>
<dbReference type="Proteomes" id="UP000309819">
    <property type="component" value="Unassembled WGS sequence"/>
</dbReference>
<dbReference type="PANTHER" id="PTHR38457:SF1">
    <property type="entry name" value="REGULATOR ABRB-RELATED"/>
    <property type="match status" value="1"/>
</dbReference>
<dbReference type="GO" id="GO:0016020">
    <property type="term" value="C:membrane"/>
    <property type="evidence" value="ECO:0007669"/>
    <property type="project" value="InterPro"/>
</dbReference>
<reference evidence="2 3" key="1">
    <citation type="submission" date="2019-05" db="EMBL/GenBank/DDBJ databases">
        <title>Pseudomonas sp. SC006 isolated from lettuce that can produce HBGAs.</title>
        <authorList>
            <person name="Wang D."/>
            <person name="Liao N."/>
            <person name="Liu D."/>
            <person name="Zhang Z."/>
            <person name="Zou S."/>
        </authorList>
    </citation>
    <scope>NUCLEOTIDE SEQUENCE [LARGE SCALE GENOMIC DNA]</scope>
    <source>
        <strain evidence="2 3">SC006</strain>
    </source>
</reference>
<dbReference type="PANTHER" id="PTHR38457">
    <property type="entry name" value="REGULATOR ABRB-RELATED"/>
    <property type="match status" value="1"/>
</dbReference>
<feature type="transmembrane region" description="Helical" evidence="1">
    <location>
        <begin position="128"/>
        <end position="148"/>
    </location>
</feature>
<feature type="transmembrane region" description="Helical" evidence="1">
    <location>
        <begin position="43"/>
        <end position="62"/>
    </location>
</feature>
<keyword evidence="3" id="KW-1185">Reference proteome</keyword>
<feature type="transmembrane region" description="Helical" evidence="1">
    <location>
        <begin position="101"/>
        <end position="122"/>
    </location>
</feature>
<dbReference type="AlphaFoldDB" id="A0A5R8YKI8"/>
<dbReference type="Pfam" id="PF05145">
    <property type="entry name" value="AbrB"/>
    <property type="match status" value="1"/>
</dbReference>
<evidence type="ECO:0000313" key="3">
    <source>
        <dbReference type="Proteomes" id="UP000309819"/>
    </source>
</evidence>
<feature type="transmembrane region" description="Helical" evidence="1">
    <location>
        <begin position="68"/>
        <end position="89"/>
    </location>
</feature>
<keyword evidence="1" id="KW-0472">Membrane</keyword>
<evidence type="ECO:0000256" key="1">
    <source>
        <dbReference type="SAM" id="Phobius"/>
    </source>
</evidence>
<feature type="transmembrane region" description="Helical" evidence="1">
    <location>
        <begin position="252"/>
        <end position="270"/>
    </location>
</feature>
<proteinExistence type="predicted"/>
<comment type="caution">
    <text evidence="2">The sequence shown here is derived from an EMBL/GenBank/DDBJ whole genome shotgun (WGS) entry which is preliminary data.</text>
</comment>